<protein>
    <submittedName>
        <fullName evidence="1">Uncharacterized protein</fullName>
    </submittedName>
</protein>
<name>A0A4V3HQJ1_9PEZI</name>
<dbReference type="EMBL" id="QAPG01001634">
    <property type="protein sequence ID" value="TDZ27999.1"/>
    <property type="molecule type" value="Genomic_DNA"/>
</dbReference>
<comment type="caution">
    <text evidence="1">The sequence shown here is derived from an EMBL/GenBank/DDBJ whole genome shotgun (WGS) entry which is preliminary data.</text>
</comment>
<gene>
    <name evidence="1" type="ORF">C8035_v003487</name>
</gene>
<keyword evidence="2" id="KW-1185">Reference proteome</keyword>
<organism evidence="1 2">
    <name type="scientific">Colletotrichum spinosum</name>
    <dbReference type="NCBI Taxonomy" id="1347390"/>
    <lineage>
        <taxon>Eukaryota</taxon>
        <taxon>Fungi</taxon>
        <taxon>Dikarya</taxon>
        <taxon>Ascomycota</taxon>
        <taxon>Pezizomycotina</taxon>
        <taxon>Sordariomycetes</taxon>
        <taxon>Hypocreomycetidae</taxon>
        <taxon>Glomerellales</taxon>
        <taxon>Glomerellaceae</taxon>
        <taxon>Colletotrichum</taxon>
        <taxon>Colletotrichum orbiculare species complex</taxon>
    </lineage>
</organism>
<dbReference type="AlphaFoldDB" id="A0A4V3HQJ1"/>
<proteinExistence type="predicted"/>
<reference evidence="1 2" key="1">
    <citation type="submission" date="2018-11" db="EMBL/GenBank/DDBJ databases">
        <title>Genome sequence and assembly of Colletotrichum spinosum.</title>
        <authorList>
            <person name="Gan P."/>
            <person name="Shirasu K."/>
        </authorList>
    </citation>
    <scope>NUCLEOTIDE SEQUENCE [LARGE SCALE GENOMIC DNA]</scope>
    <source>
        <strain evidence="1 2">CBS 515.97</strain>
    </source>
</reference>
<evidence type="ECO:0000313" key="2">
    <source>
        <dbReference type="Proteomes" id="UP000295083"/>
    </source>
</evidence>
<evidence type="ECO:0000313" key="1">
    <source>
        <dbReference type="EMBL" id="TDZ27999.1"/>
    </source>
</evidence>
<sequence length="110" mass="12211">MSVSSHCIEYGLSHPNLVDLPAVDLAVDGRGLGIDSRLLKMLYNVVWLVFMHKAYGYLEGTICSLLPHGGHVPNSLTRFRPDKQYRLTCLESAQVVNTVRALLYLTLPGN</sequence>
<dbReference type="Proteomes" id="UP000295083">
    <property type="component" value="Unassembled WGS sequence"/>
</dbReference>
<accession>A0A4V3HQJ1</accession>